<protein>
    <recommendedName>
        <fullName evidence="3">DUF1203 domain-containing protein</fullName>
    </recommendedName>
</protein>
<dbReference type="InterPro" id="IPR009593">
    <property type="entry name" value="DUF1203"/>
</dbReference>
<evidence type="ECO:0000313" key="2">
    <source>
        <dbReference type="Proteomes" id="UP000199392"/>
    </source>
</evidence>
<reference evidence="2" key="1">
    <citation type="submission" date="2016-10" db="EMBL/GenBank/DDBJ databases">
        <authorList>
            <person name="Varghese N."/>
            <person name="Submissions S."/>
        </authorList>
    </citation>
    <scope>NUCLEOTIDE SEQUENCE [LARGE SCALE GENOMIC DNA]</scope>
    <source>
        <strain evidence="2">DSM 26894</strain>
    </source>
</reference>
<sequence>MPNIAFLPLPSDTVARLRNGGADAYGQPPERAVSKGSGNPCRHCLDFVPEGAEMLILAHRPFGELQPYAETGPIFLCGEACTAWEADGIPPILTSSPDYLLKGYTADERIRYGTGRVVPRDEVESYAKTLLDRPEIAFVDVRSARNNCFQTRIVRAAG</sequence>
<dbReference type="EMBL" id="FOZW01000010">
    <property type="protein sequence ID" value="SFT10088.1"/>
    <property type="molecule type" value="Genomic_DNA"/>
</dbReference>
<accession>A0A1I6V8J9</accession>
<name>A0A1I6V8J9_9RHOB</name>
<dbReference type="PIRSF" id="PIRSF034110">
    <property type="entry name" value="DUF1203"/>
    <property type="match status" value="1"/>
</dbReference>
<dbReference type="AlphaFoldDB" id="A0A1I6V8J9"/>
<dbReference type="Proteomes" id="UP000199392">
    <property type="component" value="Unassembled WGS sequence"/>
</dbReference>
<evidence type="ECO:0000313" key="1">
    <source>
        <dbReference type="EMBL" id="SFT10088.1"/>
    </source>
</evidence>
<dbReference type="RefSeq" id="WP_092427845.1">
    <property type="nucleotide sequence ID" value="NZ_FNCL01000010.1"/>
</dbReference>
<evidence type="ECO:0008006" key="3">
    <source>
        <dbReference type="Google" id="ProtNLM"/>
    </source>
</evidence>
<gene>
    <name evidence="1" type="ORF">SAMN04488050_11077</name>
</gene>
<proteinExistence type="predicted"/>
<dbReference type="STRING" id="311180.SAMN04488050_11077"/>
<dbReference type="OrthoDB" id="118609at2"/>
<organism evidence="1 2">
    <name type="scientific">Alloyangia pacifica</name>
    <dbReference type="NCBI Taxonomy" id="311180"/>
    <lineage>
        <taxon>Bacteria</taxon>
        <taxon>Pseudomonadati</taxon>
        <taxon>Pseudomonadota</taxon>
        <taxon>Alphaproteobacteria</taxon>
        <taxon>Rhodobacterales</taxon>
        <taxon>Roseobacteraceae</taxon>
        <taxon>Alloyangia</taxon>
    </lineage>
</organism>
<keyword evidence="2" id="KW-1185">Reference proteome</keyword>
<dbReference type="Pfam" id="PF06718">
    <property type="entry name" value="DUF1203"/>
    <property type="match status" value="1"/>
</dbReference>